<dbReference type="InterPro" id="IPR016181">
    <property type="entry name" value="Acyl_CoA_acyltransferase"/>
</dbReference>
<gene>
    <name evidence="2" type="ORF">GcLGCM259_2926</name>
</gene>
<evidence type="ECO:0000313" key="3">
    <source>
        <dbReference type="Proteomes" id="UP000307000"/>
    </source>
</evidence>
<dbReference type="CDD" id="cd04301">
    <property type="entry name" value="NAT_SF"/>
    <property type="match status" value="1"/>
</dbReference>
<keyword evidence="3" id="KW-1185">Reference proteome</keyword>
<dbReference type="AlphaFoldDB" id="A0A5B7WXI2"/>
<dbReference type="PROSITE" id="PS51729">
    <property type="entry name" value="GNAT_YJDJ"/>
    <property type="match status" value="1"/>
</dbReference>
<evidence type="ECO:0000313" key="2">
    <source>
        <dbReference type="EMBL" id="QCY48632.1"/>
    </source>
</evidence>
<evidence type="ECO:0000259" key="1">
    <source>
        <dbReference type="PROSITE" id="PS51729"/>
    </source>
</evidence>
<dbReference type="RefSeq" id="WP_054821244.1">
    <property type="nucleotide sequence ID" value="NZ_CP034412.1"/>
</dbReference>
<dbReference type="PANTHER" id="PTHR31435">
    <property type="entry name" value="PROTEIN NATD1"/>
    <property type="match status" value="1"/>
</dbReference>
<dbReference type="Proteomes" id="UP000307000">
    <property type="component" value="Chromosome"/>
</dbReference>
<feature type="domain" description="N-acetyltransferase" evidence="1">
    <location>
        <begin position="7"/>
        <end position="97"/>
    </location>
</feature>
<sequence length="110" mass="12313">MSQIVPQALPERDRYVLDDAGKHIGAAHYRDYQGENGVERIFFHTVVDEEYSGQGLASKLAAFALDDTVSAGMKIVPVCPYIKKYVGKHQEFEPDVVPPRPHHLQILPKA</sequence>
<accession>A0A5B7WXI2</accession>
<dbReference type="InterPro" id="IPR045057">
    <property type="entry name" value="Gcn5-rel_NAT"/>
</dbReference>
<dbReference type="Gene3D" id="3.40.630.30">
    <property type="match status" value="1"/>
</dbReference>
<dbReference type="PANTHER" id="PTHR31435:SF10">
    <property type="entry name" value="BSR4717 PROTEIN"/>
    <property type="match status" value="1"/>
</dbReference>
<reference evidence="2 3" key="1">
    <citation type="submission" date="2018-12" db="EMBL/GenBank/DDBJ databases">
        <title>Complete Genome Sequence of Glutamicibacter creatinolyticus strain LGCM259,isolated from an abscess of a 12-year-old mare in Italy.</title>
        <authorList>
            <person name="Santos R.G."/>
            <person name="Silva A.L."/>
            <person name="Seyffert N."/>
            <person name="Castro T.L.P."/>
            <person name="Attili A.R."/>
            <person name="Rifici C."/>
            <person name="Mazzullo G."/>
            <person name="Brenig B."/>
            <person name="Venanzi F."/>
            <person name="Azevedo V."/>
        </authorList>
    </citation>
    <scope>NUCLEOTIDE SEQUENCE [LARGE SCALE GENOMIC DNA]</scope>
    <source>
        <strain evidence="2 3">LGCM 259</strain>
    </source>
</reference>
<proteinExistence type="predicted"/>
<keyword evidence="2" id="KW-0808">Transferase</keyword>
<name>A0A5B7WXI2_9MICC</name>
<dbReference type="EMBL" id="CP034412">
    <property type="protein sequence ID" value="QCY48632.1"/>
    <property type="molecule type" value="Genomic_DNA"/>
</dbReference>
<dbReference type="GO" id="GO:0016740">
    <property type="term" value="F:transferase activity"/>
    <property type="evidence" value="ECO:0007669"/>
    <property type="project" value="UniProtKB-KW"/>
</dbReference>
<dbReference type="Pfam" id="PF14542">
    <property type="entry name" value="Acetyltransf_CG"/>
    <property type="match status" value="1"/>
</dbReference>
<dbReference type="SUPFAM" id="SSF55729">
    <property type="entry name" value="Acyl-CoA N-acyltransferases (Nat)"/>
    <property type="match status" value="1"/>
</dbReference>
<dbReference type="KEGG" id="gcr:GcLGCM259_2926"/>
<protein>
    <submittedName>
        <fullName evidence="2">GNAT family N-acetyltransferase</fullName>
    </submittedName>
</protein>
<dbReference type="InterPro" id="IPR031165">
    <property type="entry name" value="GNAT_YJDJ"/>
</dbReference>
<organism evidence="2 3">
    <name type="scientific">Glutamicibacter creatinolyticus</name>
    <dbReference type="NCBI Taxonomy" id="162496"/>
    <lineage>
        <taxon>Bacteria</taxon>
        <taxon>Bacillati</taxon>
        <taxon>Actinomycetota</taxon>
        <taxon>Actinomycetes</taxon>
        <taxon>Micrococcales</taxon>
        <taxon>Micrococcaceae</taxon>
        <taxon>Glutamicibacter</taxon>
    </lineage>
</organism>